<gene>
    <name evidence="1" type="ORF">J4032_28745</name>
</gene>
<sequence length="317" mass="36412">MRDIKHPMSGSIIGYGGKKKDQDVIKKADKMWPEVKTYATRGQKLDWVLGDIRRRHEGWDEGILKALIAKRLSDVKAIESRQAESAARTAEDEKERRERLPDKAAQWLYGTNVGAQYTARKFRLVNRKWRDIVAAPEASSIAKGIGRLKPDNTQLAKDANELEEHFEGLLKKDTPDFVSSMRNRLFRGEPKWGDYYRGDVVHNDCRKGDILRTQSPTSVTRSFNRATDFWGDDPARRGIFIFKDTPAWGIQTGYTVAMDSGKGEQESLVPDKWYFQVKSKDKKKKGDVEYWEIHLEYLDDEPGTPWDWMGGEIGLRG</sequence>
<accession>A0ABY3WQK5</accession>
<reference evidence="1 2" key="1">
    <citation type="submission" date="2021-03" db="EMBL/GenBank/DDBJ databases">
        <title>Complete genome of Streptomyces formicae strain 1H-GS9 (DSM 100524).</title>
        <authorList>
            <person name="Atanasov K.E."/>
            <person name="Altabella T."/>
            <person name="Ferrer A."/>
        </authorList>
    </citation>
    <scope>NUCLEOTIDE SEQUENCE [LARGE SCALE GENOMIC DNA]</scope>
    <source>
        <strain evidence="1 2">1H-GS9</strain>
    </source>
</reference>
<organism evidence="1 2">
    <name type="scientific">Streptomyces formicae</name>
    <dbReference type="NCBI Taxonomy" id="1616117"/>
    <lineage>
        <taxon>Bacteria</taxon>
        <taxon>Bacillati</taxon>
        <taxon>Actinomycetota</taxon>
        <taxon>Actinomycetes</taxon>
        <taxon>Kitasatosporales</taxon>
        <taxon>Streptomycetaceae</taxon>
        <taxon>Streptomyces</taxon>
    </lineage>
</organism>
<evidence type="ECO:0008006" key="3">
    <source>
        <dbReference type="Google" id="ProtNLM"/>
    </source>
</evidence>
<dbReference type="Proteomes" id="UP000828924">
    <property type="component" value="Chromosome"/>
</dbReference>
<evidence type="ECO:0000313" key="1">
    <source>
        <dbReference type="EMBL" id="UNM14924.1"/>
    </source>
</evidence>
<keyword evidence="2" id="KW-1185">Reference proteome</keyword>
<name>A0ABY3WQK5_9ACTN</name>
<proteinExistence type="predicted"/>
<protein>
    <recommendedName>
        <fullName evidence="3">ADP ribosyltransferase domain-containing protein</fullName>
    </recommendedName>
</protein>
<dbReference type="RefSeq" id="WP_242335596.1">
    <property type="nucleotide sequence ID" value="NZ_CP071872.1"/>
</dbReference>
<dbReference type="EMBL" id="CP071872">
    <property type="protein sequence ID" value="UNM14924.1"/>
    <property type="molecule type" value="Genomic_DNA"/>
</dbReference>
<evidence type="ECO:0000313" key="2">
    <source>
        <dbReference type="Proteomes" id="UP000828924"/>
    </source>
</evidence>